<dbReference type="InterPro" id="IPR013096">
    <property type="entry name" value="Cupin_2"/>
</dbReference>
<dbReference type="InterPro" id="IPR053146">
    <property type="entry name" value="QDO-like"/>
</dbReference>
<organism evidence="2 3">
    <name type="scientific">Kineosporia babensis</name>
    <dbReference type="NCBI Taxonomy" id="499548"/>
    <lineage>
        <taxon>Bacteria</taxon>
        <taxon>Bacillati</taxon>
        <taxon>Actinomycetota</taxon>
        <taxon>Actinomycetes</taxon>
        <taxon>Kineosporiales</taxon>
        <taxon>Kineosporiaceae</taxon>
        <taxon>Kineosporia</taxon>
    </lineage>
</organism>
<dbReference type="RefSeq" id="WP_231440351.1">
    <property type="nucleotide sequence ID" value="NZ_JAJOMB010000004.1"/>
</dbReference>
<evidence type="ECO:0000259" key="1">
    <source>
        <dbReference type="Pfam" id="PF07883"/>
    </source>
</evidence>
<accession>A0A9X1SYN7</accession>
<proteinExistence type="predicted"/>
<dbReference type="PANTHER" id="PTHR36440">
    <property type="entry name" value="PUTATIVE (AFU_ORTHOLOGUE AFUA_8G07350)-RELATED"/>
    <property type="match status" value="1"/>
</dbReference>
<gene>
    <name evidence="2" type="ORF">LR394_09710</name>
</gene>
<dbReference type="Proteomes" id="UP001138997">
    <property type="component" value="Unassembled WGS sequence"/>
</dbReference>
<dbReference type="InterPro" id="IPR011051">
    <property type="entry name" value="RmlC_Cupin_sf"/>
</dbReference>
<keyword evidence="3" id="KW-1185">Reference proteome</keyword>
<dbReference type="AlphaFoldDB" id="A0A9X1SYN7"/>
<evidence type="ECO:0000313" key="3">
    <source>
        <dbReference type="Proteomes" id="UP001138997"/>
    </source>
</evidence>
<comment type="caution">
    <text evidence="2">The sequence shown here is derived from an EMBL/GenBank/DDBJ whole genome shotgun (WGS) entry which is preliminary data.</text>
</comment>
<evidence type="ECO:0000313" key="2">
    <source>
        <dbReference type="EMBL" id="MCD5311173.1"/>
    </source>
</evidence>
<feature type="domain" description="Cupin type-2" evidence="1">
    <location>
        <begin position="44"/>
        <end position="113"/>
    </location>
</feature>
<dbReference type="InterPro" id="IPR014710">
    <property type="entry name" value="RmlC-like_jellyroll"/>
</dbReference>
<dbReference type="Pfam" id="PF07883">
    <property type="entry name" value="Cupin_2"/>
    <property type="match status" value="1"/>
</dbReference>
<dbReference type="SUPFAM" id="SSF51182">
    <property type="entry name" value="RmlC-like cupins"/>
    <property type="match status" value="1"/>
</dbReference>
<name>A0A9X1SYN7_9ACTN</name>
<dbReference type="EMBL" id="JAJOMB010000004">
    <property type="protein sequence ID" value="MCD5311173.1"/>
    <property type="molecule type" value="Genomic_DNA"/>
</dbReference>
<reference evidence="2" key="1">
    <citation type="submission" date="2021-11" db="EMBL/GenBank/DDBJ databases">
        <title>Streptomyces corallinus and Kineosporia corallina sp. nov., two new coral-derived marine actinobacteria.</title>
        <authorList>
            <person name="Buangrab K."/>
            <person name="Sutthacheep M."/>
            <person name="Yeemin T."/>
            <person name="Harunari E."/>
            <person name="Igarashi Y."/>
            <person name="Sripreechasak P."/>
            <person name="Kanchanasin P."/>
            <person name="Tanasupawat S."/>
            <person name="Phongsopitanun W."/>
        </authorList>
    </citation>
    <scope>NUCLEOTIDE SEQUENCE</scope>
    <source>
        <strain evidence="2">JCM 31032</strain>
    </source>
</reference>
<dbReference type="Gene3D" id="2.60.120.10">
    <property type="entry name" value="Jelly Rolls"/>
    <property type="match status" value="1"/>
</dbReference>
<sequence>MAKDSADAFIVRSAEGEAIPAAGVDHLFKLTAGQTSGGLSLERFLVPPGVVGARPHVHRAHDETFFVLAGRLTVTTEHGDVVLYAGDLAHAPRGSLHGFRNAGPDPVQALCIYNPPGYEQYFRDVHAAVEAGQDVTAELLADLRGRYSTESF</sequence>
<dbReference type="PANTHER" id="PTHR36440:SF1">
    <property type="entry name" value="PUTATIVE (AFU_ORTHOLOGUE AFUA_8G07350)-RELATED"/>
    <property type="match status" value="1"/>
</dbReference>
<protein>
    <submittedName>
        <fullName evidence="2">Cupin domain-containing protein</fullName>
    </submittedName>
</protein>